<feature type="domain" description="Thioester reductase (TE)" evidence="1">
    <location>
        <begin position="2"/>
        <end position="213"/>
    </location>
</feature>
<dbReference type="Proteomes" id="UP000035352">
    <property type="component" value="Chromosome"/>
</dbReference>
<evidence type="ECO:0000313" key="2">
    <source>
        <dbReference type="EMBL" id="AKJ26891.1"/>
    </source>
</evidence>
<dbReference type="KEGG" id="pbh:AAW51_0200"/>
<name>A0A0G3BHR0_9BURK</name>
<proteinExistence type="predicted"/>
<dbReference type="PANTHER" id="PTHR43000">
    <property type="entry name" value="DTDP-D-GLUCOSE 4,6-DEHYDRATASE-RELATED"/>
    <property type="match status" value="1"/>
</dbReference>
<dbReference type="AlphaFoldDB" id="A0A0G3BHR0"/>
<dbReference type="Pfam" id="PF07993">
    <property type="entry name" value="NAD_binding_4"/>
    <property type="match status" value="1"/>
</dbReference>
<dbReference type="InterPro" id="IPR013120">
    <property type="entry name" value="FAR_NAD-bd"/>
</dbReference>
<accession>A0A0G3BHR0</accession>
<dbReference type="STRING" id="413882.AAW51_0200"/>
<dbReference type="Gene3D" id="3.40.50.720">
    <property type="entry name" value="NAD(P)-binding Rossmann-like Domain"/>
    <property type="match status" value="1"/>
</dbReference>
<reference evidence="2 3" key="1">
    <citation type="submission" date="2015-05" db="EMBL/GenBank/DDBJ databases">
        <authorList>
            <person name="Tang B."/>
            <person name="Yu Y."/>
        </authorList>
    </citation>
    <scope>NUCLEOTIDE SEQUENCE [LARGE SCALE GENOMIC DNA]</scope>
    <source>
        <strain evidence="2 3">DSM 7029</strain>
    </source>
</reference>
<protein>
    <recommendedName>
        <fullName evidence="1">Thioester reductase (TE) domain-containing protein</fullName>
    </recommendedName>
</protein>
<evidence type="ECO:0000259" key="1">
    <source>
        <dbReference type="Pfam" id="PF07993"/>
    </source>
</evidence>
<evidence type="ECO:0000313" key="3">
    <source>
        <dbReference type="Proteomes" id="UP000035352"/>
    </source>
</evidence>
<dbReference type="EMBL" id="CP011371">
    <property type="protein sequence ID" value="AKJ26891.1"/>
    <property type="molecule type" value="Genomic_DNA"/>
</dbReference>
<dbReference type="SUPFAM" id="SSF51735">
    <property type="entry name" value="NAD(P)-binding Rossmann-fold domains"/>
    <property type="match status" value="1"/>
</dbReference>
<keyword evidence="3" id="KW-1185">Reference proteome</keyword>
<sequence length="360" mass="38970">MISGVTGFVGSALAASFLARGMRVAALSRNDPDGMRTVNAVIAAAQGQGLDISGALESHLQVLNVDFTQLDSTLEPSALADVTEVWHVAAEMSYSPHKLGRSFDTNVGNTTRLYELVKQHAPACRRFYYVSTAYVAGMAGGPVREELHARPSMVNTYQVTKWSAEQALHLAYLREGLPVTVFRPTVVVGHRHTGWAHRNGFGFYMFLDAMTAIAKAGHTELAVDLLPQTRVDLVSIDQLVADAGTLTLRQDAGRELEVFHCGGGLRVPMGELVPLWGDVAGLRASIGKPTTALEQQFDRAVAPNQPFARTEWHFERAKLDAATQRSVPVTPLTADELRSMCRWYADAAAVVEQDTVAAAG</sequence>
<organism evidence="2 3">
    <name type="scientific">Caldimonas brevitalea</name>
    <dbReference type="NCBI Taxonomy" id="413882"/>
    <lineage>
        <taxon>Bacteria</taxon>
        <taxon>Pseudomonadati</taxon>
        <taxon>Pseudomonadota</taxon>
        <taxon>Betaproteobacteria</taxon>
        <taxon>Burkholderiales</taxon>
        <taxon>Sphaerotilaceae</taxon>
        <taxon>Caldimonas</taxon>
    </lineage>
</organism>
<dbReference type="InterPro" id="IPR036291">
    <property type="entry name" value="NAD(P)-bd_dom_sf"/>
</dbReference>
<gene>
    <name evidence="2" type="ORF">AAW51_0200</name>
</gene>